<keyword evidence="11" id="KW-1185">Reference proteome</keyword>
<dbReference type="InterPro" id="IPR001699">
    <property type="entry name" value="TF_T-box"/>
</dbReference>
<comment type="subcellular location">
    <subcellularLocation>
        <location evidence="1 7">Nucleus</location>
    </subcellularLocation>
</comment>
<feature type="domain" description="T-box" evidence="9">
    <location>
        <begin position="23"/>
        <end position="201"/>
    </location>
</feature>
<keyword evidence="4 7" id="KW-0238">DNA-binding</keyword>
<evidence type="ECO:0000256" key="5">
    <source>
        <dbReference type="ARBA" id="ARBA00023163"/>
    </source>
</evidence>
<protein>
    <submittedName>
        <fullName evidence="10">Oidioi.mRNA.OKI2018_I69.chr2.g7597.t1.cds</fullName>
    </submittedName>
</protein>
<feature type="compositionally biased region" description="Low complexity" evidence="8">
    <location>
        <begin position="214"/>
        <end position="225"/>
    </location>
</feature>
<feature type="region of interest" description="Disordered" evidence="8">
    <location>
        <begin position="371"/>
        <end position="390"/>
    </location>
</feature>
<evidence type="ECO:0000256" key="6">
    <source>
        <dbReference type="ARBA" id="ARBA00023242"/>
    </source>
</evidence>
<dbReference type="InterPro" id="IPR036960">
    <property type="entry name" value="T-box_sf"/>
</dbReference>
<organism evidence="10 11">
    <name type="scientific">Oikopleura dioica</name>
    <name type="common">Tunicate</name>
    <dbReference type="NCBI Taxonomy" id="34765"/>
    <lineage>
        <taxon>Eukaryota</taxon>
        <taxon>Metazoa</taxon>
        <taxon>Chordata</taxon>
        <taxon>Tunicata</taxon>
        <taxon>Appendicularia</taxon>
        <taxon>Copelata</taxon>
        <taxon>Oikopleuridae</taxon>
        <taxon>Oikopleura</taxon>
    </lineage>
</organism>
<dbReference type="PRINTS" id="PR00938">
    <property type="entry name" value="BRACHYURY"/>
</dbReference>
<evidence type="ECO:0000256" key="3">
    <source>
        <dbReference type="ARBA" id="ARBA00023015"/>
    </source>
</evidence>
<dbReference type="PROSITE" id="PS50252">
    <property type="entry name" value="TBOX_3"/>
    <property type="match status" value="1"/>
</dbReference>
<keyword evidence="3" id="KW-0805">Transcription regulation</keyword>
<dbReference type="PANTHER" id="PTHR11267:SF106">
    <property type="entry name" value="T-RELATED PROTEIN"/>
    <property type="match status" value="1"/>
</dbReference>
<dbReference type="Proteomes" id="UP001158576">
    <property type="component" value="Chromosome 2"/>
</dbReference>
<dbReference type="Pfam" id="PF00907">
    <property type="entry name" value="T-box"/>
    <property type="match status" value="1"/>
</dbReference>
<evidence type="ECO:0000313" key="10">
    <source>
        <dbReference type="EMBL" id="CAG5113493.1"/>
    </source>
</evidence>
<dbReference type="PRINTS" id="PR00937">
    <property type="entry name" value="TBOX"/>
</dbReference>
<dbReference type="EMBL" id="OU015567">
    <property type="protein sequence ID" value="CAG5113493.1"/>
    <property type="molecule type" value="Genomic_DNA"/>
</dbReference>
<dbReference type="CDD" id="cd20192">
    <property type="entry name" value="T-box_TBXT_TBX19-like"/>
    <property type="match status" value="1"/>
</dbReference>
<feature type="region of interest" description="Disordered" evidence="8">
    <location>
        <begin position="211"/>
        <end position="254"/>
    </location>
</feature>
<comment type="caution">
    <text evidence="7">Lacks conserved residue(s) required for the propagation of feature annotation.</text>
</comment>
<keyword evidence="5" id="KW-0804">Transcription</keyword>
<dbReference type="Gene3D" id="2.60.40.820">
    <property type="entry name" value="Transcription factor, T-box"/>
    <property type="match status" value="1"/>
</dbReference>
<dbReference type="InterPro" id="IPR008967">
    <property type="entry name" value="p53-like_TF_DNA-bd_sf"/>
</dbReference>
<evidence type="ECO:0000313" key="11">
    <source>
        <dbReference type="Proteomes" id="UP001158576"/>
    </source>
</evidence>
<evidence type="ECO:0000256" key="4">
    <source>
        <dbReference type="ARBA" id="ARBA00023125"/>
    </source>
</evidence>
<dbReference type="PANTHER" id="PTHR11267">
    <property type="entry name" value="T-BOX PROTEIN-RELATED"/>
    <property type="match status" value="1"/>
</dbReference>
<dbReference type="InterPro" id="IPR018186">
    <property type="entry name" value="TF_T-box_CS"/>
</dbReference>
<gene>
    <name evidence="10" type="ORF">OKIOD_LOCUS16362</name>
</gene>
<sequence length="409" mass="45096">MMSPLDIKIEDAPSEADQIEVKLEDEPLWNKFSNLTNEMIVTKNGRRMFPVMKVRTKGLDENAMYTVLLDFTAADNHRWKYVNGEWVPGGKPEPQVPSCVYMHPDSPNFGSHWMKQPLSFSKVKLTNKLNQHNGQQIMLHSLHKYEPRVHIIKIGGTAGAQEFVKTQPFPMTRFIAVTAYQNEEITSLKIRHNPFAKAFLDAEQRKQNDYLPISGSSSYSNNGRSAAQNNRRKRAENRTQPYKRPVPVAKSEPVSSIDFSSQNMMPSYSQSMGIPIQAPVRTFSPDGSTVLGDPMLPAHESGSPPLSMPPMNDWCQNGYYSTGLEDSSPGSAVSFASDQSSSGLPGIDQFYCGGGYGNAFDAMYGSGGNPDPNSALTWGPDPNGSPDSSYWSDPTSMTVGGLGALEFTM</sequence>
<evidence type="ECO:0000259" key="9">
    <source>
        <dbReference type="PROSITE" id="PS50252"/>
    </source>
</evidence>
<dbReference type="SMART" id="SM00425">
    <property type="entry name" value="TBOX"/>
    <property type="match status" value="1"/>
</dbReference>
<reference evidence="10 11" key="1">
    <citation type="submission" date="2021-04" db="EMBL/GenBank/DDBJ databases">
        <authorList>
            <person name="Bliznina A."/>
        </authorList>
    </citation>
    <scope>NUCLEOTIDE SEQUENCE [LARGE SCALE GENOMIC DNA]</scope>
</reference>
<evidence type="ECO:0000256" key="7">
    <source>
        <dbReference type="PROSITE-ProRule" id="PRU00201"/>
    </source>
</evidence>
<keyword evidence="6 7" id="KW-0539">Nucleus</keyword>
<keyword evidence="2" id="KW-0217">Developmental protein</keyword>
<evidence type="ECO:0000256" key="1">
    <source>
        <dbReference type="ARBA" id="ARBA00004123"/>
    </source>
</evidence>
<accession>A0ABN7T763</accession>
<proteinExistence type="predicted"/>
<dbReference type="InterPro" id="IPR002070">
    <property type="entry name" value="TF_Brachyury"/>
</dbReference>
<dbReference type="PROSITE" id="PS01283">
    <property type="entry name" value="TBOX_1"/>
    <property type="match status" value="1"/>
</dbReference>
<dbReference type="SUPFAM" id="SSF49417">
    <property type="entry name" value="p53-like transcription factors"/>
    <property type="match status" value="1"/>
</dbReference>
<dbReference type="InterPro" id="IPR046360">
    <property type="entry name" value="T-box_DNA-bd"/>
</dbReference>
<evidence type="ECO:0000256" key="8">
    <source>
        <dbReference type="SAM" id="MobiDB-lite"/>
    </source>
</evidence>
<name>A0ABN7T763_OIKDI</name>
<evidence type="ECO:0000256" key="2">
    <source>
        <dbReference type="ARBA" id="ARBA00022473"/>
    </source>
</evidence>